<evidence type="ECO:0000256" key="1">
    <source>
        <dbReference type="SAM" id="SignalP"/>
    </source>
</evidence>
<feature type="chain" id="PRO_5018079339" description="Transporter" evidence="1">
    <location>
        <begin position="32"/>
        <end position="287"/>
    </location>
</feature>
<name>A0A3P3XP31_9SPIR</name>
<dbReference type="AlphaFoldDB" id="A0A3P3XP31"/>
<dbReference type="EMBL" id="FWDO01000004">
    <property type="protein sequence ID" value="SLM18030.1"/>
    <property type="molecule type" value="Genomic_DNA"/>
</dbReference>
<reference evidence="2" key="1">
    <citation type="submission" date="2017-02" db="EMBL/GenBank/DDBJ databases">
        <authorList>
            <person name="Regsiter A."/>
            <person name="William W."/>
        </authorList>
    </citation>
    <scope>NUCLEOTIDE SEQUENCE</scope>
    <source>
        <strain evidence="2">BdmA 4</strain>
    </source>
</reference>
<keyword evidence="1" id="KW-0732">Signal</keyword>
<protein>
    <recommendedName>
        <fullName evidence="3">Transporter</fullName>
    </recommendedName>
</protein>
<organism evidence="2">
    <name type="scientific">uncultured spirochete</name>
    <dbReference type="NCBI Taxonomy" id="156406"/>
    <lineage>
        <taxon>Bacteria</taxon>
        <taxon>Pseudomonadati</taxon>
        <taxon>Spirochaetota</taxon>
        <taxon>Spirochaetia</taxon>
        <taxon>Spirochaetales</taxon>
        <taxon>environmental samples</taxon>
    </lineage>
</organism>
<evidence type="ECO:0008006" key="3">
    <source>
        <dbReference type="Google" id="ProtNLM"/>
    </source>
</evidence>
<evidence type="ECO:0000313" key="2">
    <source>
        <dbReference type="EMBL" id="SLM18030.1"/>
    </source>
</evidence>
<accession>A0A3P3XP31</accession>
<proteinExistence type="predicted"/>
<feature type="signal peptide" evidence="1">
    <location>
        <begin position="1"/>
        <end position="31"/>
    </location>
</feature>
<sequence>MVKAMKNIVRRVLSAMAAVALLSAIGAPAFAQTTAHQRVGVEAKDSLEATVGTTLEVFRSDTAKTNGVEIDPTISLDLFFRRRFGLSFEVPALVWIATGHEAVPRAVGAVGDPEVTASYTFRLSDWRLSAALSYTHPLGIWNYYEARERQIASGSGYPKLGALFSAVRYLDPIVAGTSLRGETCFARPERSGTSTRPLILTANLFATEALNDVVALSASLSPKLSWPRYLNGVPDESGIIYSLTGSASLVFSEKDHTLRVRVSKLLSDYSSPVAFDLGFSHTFRKKE</sequence>
<gene>
    <name evidence="2" type="ORF">SPIRO4BDMA_40602</name>
</gene>